<comment type="caution">
    <text evidence="2">The sequence shown here is derived from an EMBL/GenBank/DDBJ whole genome shotgun (WGS) entry which is preliminary data.</text>
</comment>
<dbReference type="RefSeq" id="WP_241368137.1">
    <property type="nucleotide sequence ID" value="NZ_JAKZFC010000001.1"/>
</dbReference>
<dbReference type="Gene3D" id="3.40.630.30">
    <property type="match status" value="1"/>
</dbReference>
<protein>
    <submittedName>
        <fullName evidence="2">GNAT family N-acetyltransferase</fullName>
    </submittedName>
</protein>
<evidence type="ECO:0000259" key="1">
    <source>
        <dbReference type="PROSITE" id="PS51186"/>
    </source>
</evidence>
<evidence type="ECO:0000313" key="3">
    <source>
        <dbReference type="Proteomes" id="UP001316087"/>
    </source>
</evidence>
<name>A0ABS9U9V2_9BACL</name>
<dbReference type="CDD" id="cd04301">
    <property type="entry name" value="NAT_SF"/>
    <property type="match status" value="1"/>
</dbReference>
<dbReference type="SUPFAM" id="SSF55729">
    <property type="entry name" value="Acyl-CoA N-acyltransferases (Nat)"/>
    <property type="match status" value="1"/>
</dbReference>
<dbReference type="PROSITE" id="PS51186">
    <property type="entry name" value="GNAT"/>
    <property type="match status" value="1"/>
</dbReference>
<dbReference type="Pfam" id="PF13508">
    <property type="entry name" value="Acetyltransf_7"/>
    <property type="match status" value="1"/>
</dbReference>
<accession>A0ABS9U9V2</accession>
<feature type="domain" description="N-acetyltransferase" evidence="1">
    <location>
        <begin position="1"/>
        <end position="149"/>
    </location>
</feature>
<proteinExistence type="predicted"/>
<dbReference type="InterPro" id="IPR000182">
    <property type="entry name" value="GNAT_dom"/>
</dbReference>
<evidence type="ECO:0000313" key="2">
    <source>
        <dbReference type="EMBL" id="MCH7321101.1"/>
    </source>
</evidence>
<reference evidence="2 3" key="1">
    <citation type="submission" date="2022-03" db="EMBL/GenBank/DDBJ databases">
        <authorList>
            <person name="Jo J.-H."/>
            <person name="Im W.-T."/>
        </authorList>
    </citation>
    <scope>NUCLEOTIDE SEQUENCE [LARGE SCALE GENOMIC DNA]</scope>
    <source>
        <strain evidence="2 3">MA9</strain>
    </source>
</reference>
<keyword evidence="3" id="KW-1185">Reference proteome</keyword>
<organism evidence="2 3">
    <name type="scientific">Solibacillus palustris</name>
    <dbReference type="NCBI Taxonomy" id="2908203"/>
    <lineage>
        <taxon>Bacteria</taxon>
        <taxon>Bacillati</taxon>
        <taxon>Bacillota</taxon>
        <taxon>Bacilli</taxon>
        <taxon>Bacillales</taxon>
        <taxon>Caryophanaceae</taxon>
        <taxon>Solibacillus</taxon>
    </lineage>
</organism>
<dbReference type="EMBL" id="JAKZFC010000001">
    <property type="protein sequence ID" value="MCH7321101.1"/>
    <property type="molecule type" value="Genomic_DNA"/>
</dbReference>
<gene>
    <name evidence="2" type="ORF">LZ480_04280</name>
</gene>
<dbReference type="InterPro" id="IPR016181">
    <property type="entry name" value="Acyl_CoA_acyltransferase"/>
</dbReference>
<dbReference type="Proteomes" id="UP001316087">
    <property type="component" value="Unassembled WGS sequence"/>
</dbReference>
<sequence>MIRQVFENKEVYMDLLLLADEQESMIARYLKRGELFVLEDIQVDVKAVCVVTHEGNGLFELKNLATKPNEQRKGYGKQMVDFVCEHFKKRGHTMQVGTGDSPLTIPFYEACGFIKSHQIDNFFIDHYDHPIFEAGQQLVHMIVLTKKLN</sequence>